<accession>A0A0G0HIJ1</accession>
<reference evidence="2 3" key="1">
    <citation type="journal article" date="2015" name="Nature">
        <title>rRNA introns, odd ribosomes, and small enigmatic genomes across a large radiation of phyla.</title>
        <authorList>
            <person name="Brown C.T."/>
            <person name="Hug L.A."/>
            <person name="Thomas B.C."/>
            <person name="Sharon I."/>
            <person name="Castelle C.J."/>
            <person name="Singh A."/>
            <person name="Wilkins M.J."/>
            <person name="Williams K.H."/>
            <person name="Banfield J.F."/>
        </authorList>
    </citation>
    <scope>NUCLEOTIDE SEQUENCE [LARGE SCALE GENOMIC DNA]</scope>
</reference>
<feature type="domain" description="Glycosyltransferase 2-like" evidence="1">
    <location>
        <begin position="5"/>
        <end position="101"/>
    </location>
</feature>
<dbReference type="AlphaFoldDB" id="A0A0G0HIJ1"/>
<dbReference type="PANTHER" id="PTHR43630">
    <property type="entry name" value="POLY-BETA-1,6-N-ACETYL-D-GLUCOSAMINE SYNTHASE"/>
    <property type="match status" value="1"/>
</dbReference>
<dbReference type="EMBL" id="LBTJ01000011">
    <property type="protein sequence ID" value="KKQ38390.1"/>
    <property type="molecule type" value="Genomic_DNA"/>
</dbReference>
<dbReference type="Proteomes" id="UP000034471">
    <property type="component" value="Unassembled WGS sequence"/>
</dbReference>
<dbReference type="PANTHER" id="PTHR43630:SF2">
    <property type="entry name" value="GLYCOSYLTRANSFERASE"/>
    <property type="match status" value="1"/>
</dbReference>
<dbReference type="InterPro" id="IPR029044">
    <property type="entry name" value="Nucleotide-diphossugar_trans"/>
</dbReference>
<sequence>MKQITIIIHTRNEENNIKECIDSAKLLSNNVLVVDMESTDNTITIADKLKATVKSFPFSHYVEPAREFGISQAKTDWVFILDADERMTKELAQEIQSSISHQLSDFSKTKNDLHPTHYAIPRKNIFGRTKWLKHGGWWPDHQIRLIYKPAFITWPKEIHSSPKFTGSQGQLKNPIIHYFHGDLHTMVQKTLLFEDVESDLLLKANKKVSTFIFFRKYFGELYRRLIKHRGFLDGTVGIIESIYQAYSKTITYLFLYEKQHAKDTKKSSSV</sequence>
<dbReference type="InterPro" id="IPR001173">
    <property type="entry name" value="Glyco_trans_2-like"/>
</dbReference>
<protein>
    <submittedName>
        <fullName evidence="2">Glycosyl transferase family 2</fullName>
    </submittedName>
</protein>
<organism evidence="2 3">
    <name type="scientific">Candidatus Roizmanbacteria bacterium GW2011_GWA2_37_7</name>
    <dbReference type="NCBI Taxonomy" id="1618481"/>
    <lineage>
        <taxon>Bacteria</taxon>
        <taxon>Candidatus Roizmaniibacteriota</taxon>
    </lineage>
</organism>
<comment type="caution">
    <text evidence="2">The sequence shown here is derived from an EMBL/GenBank/DDBJ whole genome shotgun (WGS) entry which is preliminary data.</text>
</comment>
<dbReference type="Gene3D" id="3.90.550.10">
    <property type="entry name" value="Spore Coat Polysaccharide Biosynthesis Protein SpsA, Chain A"/>
    <property type="match status" value="1"/>
</dbReference>
<dbReference type="Pfam" id="PF00535">
    <property type="entry name" value="Glycos_transf_2"/>
    <property type="match status" value="1"/>
</dbReference>
<evidence type="ECO:0000313" key="3">
    <source>
        <dbReference type="Proteomes" id="UP000034471"/>
    </source>
</evidence>
<dbReference type="SUPFAM" id="SSF53448">
    <property type="entry name" value="Nucleotide-diphospho-sugar transferases"/>
    <property type="match status" value="1"/>
</dbReference>
<evidence type="ECO:0000313" key="2">
    <source>
        <dbReference type="EMBL" id="KKQ38390.1"/>
    </source>
</evidence>
<gene>
    <name evidence="2" type="ORF">US54_C0011G0011</name>
</gene>
<evidence type="ECO:0000259" key="1">
    <source>
        <dbReference type="Pfam" id="PF00535"/>
    </source>
</evidence>
<proteinExistence type="predicted"/>
<name>A0A0G0HIJ1_9BACT</name>
<keyword evidence="2" id="KW-0808">Transferase</keyword>
<dbReference type="GO" id="GO:0016740">
    <property type="term" value="F:transferase activity"/>
    <property type="evidence" value="ECO:0007669"/>
    <property type="project" value="UniProtKB-KW"/>
</dbReference>
<dbReference type="CDD" id="cd02511">
    <property type="entry name" value="Beta4Glucosyltransferase"/>
    <property type="match status" value="1"/>
</dbReference>
<dbReference type="STRING" id="1618481.US54_C0011G0011"/>